<sequence length="191" mass="22431">MSPSNKIYQEFEKRVRDLYKSWKNKTLDNAVLTFRRWGQLPGNEGVFDCEDQKALRKIISNNYVPSWSAEIFTFAHQVISYQECTELGKRWLRYVTIQLMLRTRLNELYDFKYKGKSESLSKHNRSYLLAAFDALHKLHTFSDMSLDDFPFCQTHGPRPRVRRYVVDINEDTEDSGPLAPLICSVPVQLPD</sequence>
<reference evidence="2 3" key="1">
    <citation type="submission" date="2019-03" db="EMBL/GenBank/DDBJ databases">
        <title>The genome sequence of a newly discovered highly antifungal drug resistant Aspergillus species, Aspergillus tanneri NIH 1004.</title>
        <authorList>
            <person name="Mounaud S."/>
            <person name="Singh I."/>
            <person name="Joardar V."/>
            <person name="Pakala S."/>
            <person name="Pakala S."/>
            <person name="Venepally P."/>
            <person name="Hoover J."/>
            <person name="Nierman W."/>
            <person name="Chung J."/>
            <person name="Losada L."/>
        </authorList>
    </citation>
    <scope>NUCLEOTIDE SEQUENCE [LARGE SCALE GENOMIC DNA]</scope>
    <source>
        <strain evidence="2 3">NIH1004</strain>
    </source>
</reference>
<comment type="caution">
    <text evidence="2">The sequence shown here is derived from an EMBL/GenBank/DDBJ whole genome shotgun (WGS) entry which is preliminary data.</text>
</comment>
<dbReference type="EMBL" id="QUQM01000008">
    <property type="protein sequence ID" value="KAA8642565.1"/>
    <property type="molecule type" value="Genomic_DNA"/>
</dbReference>
<evidence type="ECO:0000313" key="3">
    <source>
        <dbReference type="Proteomes" id="UP000308092"/>
    </source>
</evidence>
<dbReference type="OrthoDB" id="4434585at2759"/>
<dbReference type="RefSeq" id="XP_033421927.1">
    <property type="nucleotide sequence ID" value="XM_033576072.1"/>
</dbReference>
<dbReference type="GeneID" id="54334211"/>
<name>A0A4S3J534_9EURO</name>
<dbReference type="EMBL" id="SOSA01000604">
    <property type="protein sequence ID" value="THC89782.1"/>
    <property type="molecule type" value="Genomic_DNA"/>
</dbReference>
<gene>
    <name evidence="1" type="ORF">ATNIH1004_011510</name>
    <name evidence="2" type="ORF">EYZ11_010760</name>
</gene>
<evidence type="ECO:0000313" key="1">
    <source>
        <dbReference type="EMBL" id="KAA8642565.1"/>
    </source>
</evidence>
<keyword evidence="3" id="KW-1185">Reference proteome</keyword>
<evidence type="ECO:0000313" key="4">
    <source>
        <dbReference type="Proteomes" id="UP000324241"/>
    </source>
</evidence>
<dbReference type="Proteomes" id="UP000308092">
    <property type="component" value="Unassembled WGS sequence"/>
</dbReference>
<dbReference type="Proteomes" id="UP000324241">
    <property type="component" value="Unassembled WGS sequence"/>
</dbReference>
<proteinExistence type="predicted"/>
<dbReference type="VEuPathDB" id="FungiDB:EYZ11_010760"/>
<dbReference type="AlphaFoldDB" id="A0A4S3J534"/>
<evidence type="ECO:0000313" key="2">
    <source>
        <dbReference type="EMBL" id="THC89782.1"/>
    </source>
</evidence>
<organism evidence="2 3">
    <name type="scientific">Aspergillus tanneri</name>
    <dbReference type="NCBI Taxonomy" id="1220188"/>
    <lineage>
        <taxon>Eukaryota</taxon>
        <taxon>Fungi</taxon>
        <taxon>Dikarya</taxon>
        <taxon>Ascomycota</taxon>
        <taxon>Pezizomycotina</taxon>
        <taxon>Eurotiomycetes</taxon>
        <taxon>Eurotiomycetidae</taxon>
        <taxon>Eurotiales</taxon>
        <taxon>Aspergillaceae</taxon>
        <taxon>Aspergillus</taxon>
        <taxon>Aspergillus subgen. Circumdati</taxon>
    </lineage>
</organism>
<protein>
    <submittedName>
        <fullName evidence="2">Uncharacterized protein</fullName>
    </submittedName>
</protein>
<accession>A0A4S3J534</accession>
<reference evidence="1 4" key="2">
    <citation type="submission" date="2019-08" db="EMBL/GenBank/DDBJ databases">
        <title>The genome sequence of a newly discovered highly antifungal drug resistant Aspergillus species, Aspergillus tanneri NIH 1004.</title>
        <authorList>
            <person name="Mounaud S."/>
            <person name="Singh I."/>
            <person name="Joardar V."/>
            <person name="Pakala S."/>
            <person name="Pakala S."/>
            <person name="Venepally P."/>
            <person name="Chung J.K."/>
            <person name="Losada L."/>
            <person name="Nierman W.C."/>
        </authorList>
    </citation>
    <scope>NUCLEOTIDE SEQUENCE [LARGE SCALE GENOMIC DNA]</scope>
    <source>
        <strain evidence="1 4">NIH1004</strain>
    </source>
</reference>